<evidence type="ECO:0008006" key="3">
    <source>
        <dbReference type="Google" id="ProtNLM"/>
    </source>
</evidence>
<dbReference type="Gene3D" id="3.90.320.10">
    <property type="match status" value="1"/>
</dbReference>
<name>A0A1S1LT42_MYCCH</name>
<evidence type="ECO:0000313" key="2">
    <source>
        <dbReference type="Proteomes" id="UP000179441"/>
    </source>
</evidence>
<sequence>MTDIKPGIYRPGEPGFIAPGTPEHSALISPSKVAAIMGLSRWDSPYCLWHRMKGLAAPEPEKDIFRVGHAFELALAELWRYDNPGWQLSPGEVQYVGDPEKFGFPYLVTLDRRGRRGRTRRDVEFKIARSLEEWGDDFTDEAPPDYFTQVLTQQVFSGLTKEPAHLVVMGPRFQHHTYVIPYNMAAAAAIIKACKEFWDSLEASDPPPLDNSVATYEFVREQHPDIARGITVNVTTEDGTEFLTAVTESKEAANRERGAKTKILDLMGDAQYATAGGVRIARRQPGRGGSVSLYAVQ</sequence>
<dbReference type="AlphaFoldDB" id="A0A1S1LT42"/>
<proteinExistence type="predicted"/>
<dbReference type="RefSeq" id="WP_070917011.1">
    <property type="nucleotide sequence ID" value="NZ_MLIR01000012.1"/>
</dbReference>
<comment type="caution">
    <text evidence="1">The sequence shown here is derived from an EMBL/GenBank/DDBJ whole genome shotgun (WGS) entry which is preliminary data.</text>
</comment>
<keyword evidence="2" id="KW-1185">Reference proteome</keyword>
<accession>A0A1S1LT42</accession>
<reference evidence="1 2" key="1">
    <citation type="submission" date="2016-10" db="EMBL/GenBank/DDBJ databases">
        <title>Evaluation of Human, Veterinary and Environmental Mycobacterium chelonae Isolates by Core Genome Phylogenomic Analysis, Targeted Gene Comparison, and Anti-microbial Susceptibility Patterns: A Tale of Mistaken Identities.</title>
        <authorList>
            <person name="Fogelson S.B."/>
            <person name="Camus A.C."/>
            <person name="Lorenz W."/>
            <person name="Vasireddy R."/>
            <person name="Vasireddy S."/>
            <person name="Smith T."/>
            <person name="Brown-Elliott B.A."/>
            <person name="Wallace R.J.Jr."/>
            <person name="Hasan N.A."/>
            <person name="Reischl U."/>
            <person name="Sanchez S."/>
        </authorList>
    </citation>
    <scope>NUCLEOTIDE SEQUENCE [LARGE SCALE GENOMIC DNA]</scope>
    <source>
        <strain evidence="1 2">15518</strain>
    </source>
</reference>
<organism evidence="1 2">
    <name type="scientific">Mycobacteroides chelonae</name>
    <name type="common">Mycobacterium chelonae</name>
    <dbReference type="NCBI Taxonomy" id="1774"/>
    <lineage>
        <taxon>Bacteria</taxon>
        <taxon>Bacillati</taxon>
        <taxon>Actinomycetota</taxon>
        <taxon>Actinomycetes</taxon>
        <taxon>Mycobacteriales</taxon>
        <taxon>Mycobacteriaceae</taxon>
        <taxon>Mycobacteroides</taxon>
    </lineage>
</organism>
<dbReference type="Proteomes" id="UP000179441">
    <property type="component" value="Unassembled WGS sequence"/>
</dbReference>
<evidence type="ECO:0000313" key="1">
    <source>
        <dbReference type="EMBL" id="OHU75944.1"/>
    </source>
</evidence>
<dbReference type="InterPro" id="IPR011604">
    <property type="entry name" value="PDDEXK-like_dom_sf"/>
</dbReference>
<protein>
    <recommendedName>
        <fullName evidence="3">YqaJ viral recombinase domain-containing protein</fullName>
    </recommendedName>
</protein>
<dbReference type="EMBL" id="MLIS01000026">
    <property type="protein sequence ID" value="OHU75944.1"/>
    <property type="molecule type" value="Genomic_DNA"/>
</dbReference>
<gene>
    <name evidence="1" type="ORF">BKG84_25565</name>
</gene>